<keyword evidence="3" id="KW-1185">Reference proteome</keyword>
<sequence>MHPAIYVWTIFAFFLTGTYAFAMPLQNTVVYPAPAATIVQRSVVDPITPAAQGLVVRESARCRKLRLRGVRTRTCAGHMTDNH</sequence>
<dbReference type="Proteomes" id="UP000053257">
    <property type="component" value="Unassembled WGS sequence"/>
</dbReference>
<proteinExistence type="predicted"/>
<evidence type="ECO:0008006" key="4">
    <source>
        <dbReference type="Google" id="ProtNLM"/>
    </source>
</evidence>
<name>A0A0C3RZ87_PHLG1</name>
<dbReference type="HOGENOM" id="CLU_2543343_0_0_1"/>
<organism evidence="2 3">
    <name type="scientific">Phlebiopsis gigantea (strain 11061_1 CR5-6)</name>
    <name type="common">White-rot fungus</name>
    <name type="synonym">Peniophora gigantea</name>
    <dbReference type="NCBI Taxonomy" id="745531"/>
    <lineage>
        <taxon>Eukaryota</taxon>
        <taxon>Fungi</taxon>
        <taxon>Dikarya</taxon>
        <taxon>Basidiomycota</taxon>
        <taxon>Agaricomycotina</taxon>
        <taxon>Agaricomycetes</taxon>
        <taxon>Polyporales</taxon>
        <taxon>Phanerochaetaceae</taxon>
        <taxon>Phlebiopsis</taxon>
    </lineage>
</organism>
<evidence type="ECO:0000256" key="1">
    <source>
        <dbReference type="SAM" id="SignalP"/>
    </source>
</evidence>
<feature type="signal peptide" evidence="1">
    <location>
        <begin position="1"/>
        <end position="20"/>
    </location>
</feature>
<evidence type="ECO:0000313" key="3">
    <source>
        <dbReference type="Proteomes" id="UP000053257"/>
    </source>
</evidence>
<dbReference type="EMBL" id="KN840493">
    <property type="protein sequence ID" value="KIP07631.1"/>
    <property type="molecule type" value="Genomic_DNA"/>
</dbReference>
<feature type="chain" id="PRO_5002169491" description="Secreted protein" evidence="1">
    <location>
        <begin position="21"/>
        <end position="83"/>
    </location>
</feature>
<evidence type="ECO:0000313" key="2">
    <source>
        <dbReference type="EMBL" id="KIP07631.1"/>
    </source>
</evidence>
<dbReference type="AlphaFoldDB" id="A0A0C3RZ87"/>
<accession>A0A0C3RZ87</accession>
<reference evidence="2 3" key="1">
    <citation type="journal article" date="2014" name="PLoS Genet.">
        <title>Analysis of the Phlebiopsis gigantea genome, transcriptome and secretome provides insight into its pioneer colonization strategies of wood.</title>
        <authorList>
            <person name="Hori C."/>
            <person name="Ishida T."/>
            <person name="Igarashi K."/>
            <person name="Samejima M."/>
            <person name="Suzuki H."/>
            <person name="Master E."/>
            <person name="Ferreira P."/>
            <person name="Ruiz-Duenas F.J."/>
            <person name="Held B."/>
            <person name="Canessa P."/>
            <person name="Larrondo L.F."/>
            <person name="Schmoll M."/>
            <person name="Druzhinina I.S."/>
            <person name="Kubicek C.P."/>
            <person name="Gaskell J.A."/>
            <person name="Kersten P."/>
            <person name="St John F."/>
            <person name="Glasner J."/>
            <person name="Sabat G."/>
            <person name="Splinter BonDurant S."/>
            <person name="Syed K."/>
            <person name="Yadav J."/>
            <person name="Mgbeahuruike A.C."/>
            <person name="Kovalchuk A."/>
            <person name="Asiegbu F.O."/>
            <person name="Lackner G."/>
            <person name="Hoffmeister D."/>
            <person name="Rencoret J."/>
            <person name="Gutierrez A."/>
            <person name="Sun H."/>
            <person name="Lindquist E."/>
            <person name="Barry K."/>
            <person name="Riley R."/>
            <person name="Grigoriev I.V."/>
            <person name="Henrissat B."/>
            <person name="Kues U."/>
            <person name="Berka R.M."/>
            <person name="Martinez A.T."/>
            <person name="Covert S.F."/>
            <person name="Blanchette R.A."/>
            <person name="Cullen D."/>
        </authorList>
    </citation>
    <scope>NUCLEOTIDE SEQUENCE [LARGE SCALE GENOMIC DNA]</scope>
    <source>
        <strain evidence="2 3">11061_1 CR5-6</strain>
    </source>
</reference>
<protein>
    <recommendedName>
        <fullName evidence="4">Secreted protein</fullName>
    </recommendedName>
</protein>
<keyword evidence="1" id="KW-0732">Signal</keyword>
<gene>
    <name evidence="2" type="ORF">PHLGIDRAFT_19130</name>
</gene>